<dbReference type="InterPro" id="IPR016191">
    <property type="entry name" value="Ribonuclease/ribotoxin"/>
</dbReference>
<dbReference type="EMBL" id="JANIEX010000474">
    <property type="protein sequence ID" value="KAJ3566597.1"/>
    <property type="molecule type" value="Genomic_DNA"/>
</dbReference>
<dbReference type="GO" id="GO:0004521">
    <property type="term" value="F:RNA endonuclease activity"/>
    <property type="evidence" value="ECO:0007669"/>
    <property type="project" value="InterPro"/>
</dbReference>
<accession>A0AAD5VSZ3</accession>
<evidence type="ECO:0000256" key="5">
    <source>
        <dbReference type="ARBA" id="ARBA00023239"/>
    </source>
</evidence>
<dbReference type="AlphaFoldDB" id="A0AAD5VSZ3"/>
<feature type="chain" id="PRO_5042265349" evidence="6">
    <location>
        <begin position="21"/>
        <end position="129"/>
    </location>
</feature>
<feature type="signal peptide" evidence="6">
    <location>
        <begin position="1"/>
        <end position="20"/>
    </location>
</feature>
<dbReference type="GO" id="GO:0003723">
    <property type="term" value="F:RNA binding"/>
    <property type="evidence" value="ECO:0007669"/>
    <property type="project" value="InterPro"/>
</dbReference>
<name>A0AAD5VSZ3_9AGAR</name>
<dbReference type="Proteomes" id="UP001213000">
    <property type="component" value="Unassembled WGS sequence"/>
</dbReference>
<sequence length="129" mass="13784">MASMLKLVTLLLLSCSVVLASWPSCNCASVQYSGADVEAAIVQGNKTNPSPVFGGRGYPHRFGNREGVKLPYCDSKEYVEYPLKQGRAYTGGPPGADRVIYSTKNAFCGCITHTGAAQRNGFVACDVKQ</sequence>
<reference evidence="7" key="1">
    <citation type="submission" date="2022-07" db="EMBL/GenBank/DDBJ databases">
        <title>Genome Sequence of Leucocoprinus birnbaumii.</title>
        <authorList>
            <person name="Buettner E."/>
        </authorList>
    </citation>
    <scope>NUCLEOTIDE SEQUENCE</scope>
    <source>
        <strain evidence="7">VT141</strain>
    </source>
</reference>
<proteinExistence type="predicted"/>
<keyword evidence="5" id="KW-0456">Lyase</keyword>
<dbReference type="Pfam" id="PF00545">
    <property type="entry name" value="Ribonuclease"/>
    <property type="match status" value="1"/>
</dbReference>
<dbReference type="InterPro" id="IPR000026">
    <property type="entry name" value="N1-like"/>
</dbReference>
<dbReference type="PANTHER" id="PTHR42104:SF1">
    <property type="entry name" value="EXTRACELLULAR GUANYL-SPECIFIC RIBONUCLEASE RNTA (AFU_ORTHOLOGUE AFUA_4G03230)"/>
    <property type="match status" value="1"/>
</dbReference>
<evidence type="ECO:0000256" key="6">
    <source>
        <dbReference type="SAM" id="SignalP"/>
    </source>
</evidence>
<keyword evidence="1" id="KW-0540">Nuclease</keyword>
<keyword evidence="4" id="KW-1015">Disulfide bond</keyword>
<protein>
    <submittedName>
        <fullName evidence="7">Uncharacterized protein</fullName>
    </submittedName>
</protein>
<organism evidence="7 8">
    <name type="scientific">Leucocoprinus birnbaumii</name>
    <dbReference type="NCBI Taxonomy" id="56174"/>
    <lineage>
        <taxon>Eukaryota</taxon>
        <taxon>Fungi</taxon>
        <taxon>Dikarya</taxon>
        <taxon>Basidiomycota</taxon>
        <taxon>Agaricomycotina</taxon>
        <taxon>Agaricomycetes</taxon>
        <taxon>Agaricomycetidae</taxon>
        <taxon>Agaricales</taxon>
        <taxon>Agaricineae</taxon>
        <taxon>Agaricaceae</taxon>
        <taxon>Leucocoprinus</taxon>
    </lineage>
</organism>
<evidence type="ECO:0000313" key="8">
    <source>
        <dbReference type="Proteomes" id="UP001213000"/>
    </source>
</evidence>
<dbReference type="PANTHER" id="PTHR42104">
    <property type="entry name" value="EXTRACELLULAR GUANYL-SPECIFIC RIBONUCLEASE RNTA (AFU_ORTHOLOGUE AFUA_4G03230)"/>
    <property type="match status" value="1"/>
</dbReference>
<evidence type="ECO:0000256" key="2">
    <source>
        <dbReference type="ARBA" id="ARBA00022759"/>
    </source>
</evidence>
<dbReference type="Gene3D" id="3.10.450.30">
    <property type="entry name" value="Microbial ribonucleases"/>
    <property type="match status" value="1"/>
</dbReference>
<gene>
    <name evidence="7" type="ORF">NP233_g6896</name>
</gene>
<dbReference type="SUPFAM" id="SSF53933">
    <property type="entry name" value="Microbial ribonucleases"/>
    <property type="match status" value="1"/>
</dbReference>
<keyword evidence="2" id="KW-0255">Endonuclease</keyword>
<comment type="caution">
    <text evidence="7">The sequence shown here is derived from an EMBL/GenBank/DDBJ whole genome shotgun (WGS) entry which is preliminary data.</text>
</comment>
<evidence type="ECO:0000256" key="3">
    <source>
        <dbReference type="ARBA" id="ARBA00022801"/>
    </source>
</evidence>
<evidence type="ECO:0000256" key="1">
    <source>
        <dbReference type="ARBA" id="ARBA00022722"/>
    </source>
</evidence>
<keyword evidence="3" id="KW-0378">Hydrolase</keyword>
<keyword evidence="8" id="KW-1185">Reference proteome</keyword>
<evidence type="ECO:0000256" key="4">
    <source>
        <dbReference type="ARBA" id="ARBA00023157"/>
    </source>
</evidence>
<dbReference type="GO" id="GO:0016787">
    <property type="term" value="F:hydrolase activity"/>
    <property type="evidence" value="ECO:0007669"/>
    <property type="project" value="UniProtKB-KW"/>
</dbReference>
<keyword evidence="6" id="KW-0732">Signal</keyword>
<evidence type="ECO:0000313" key="7">
    <source>
        <dbReference type="EMBL" id="KAJ3566597.1"/>
    </source>
</evidence>
<dbReference type="GO" id="GO:0016829">
    <property type="term" value="F:lyase activity"/>
    <property type="evidence" value="ECO:0007669"/>
    <property type="project" value="UniProtKB-KW"/>
</dbReference>